<accession>A0ABN1JI59</accession>
<dbReference type="PANTHER" id="PTHR45527:SF1">
    <property type="entry name" value="FATTY ACID SYNTHASE"/>
    <property type="match status" value="1"/>
</dbReference>
<dbReference type="Gene3D" id="3.30.559.10">
    <property type="entry name" value="Chloramphenicol acetyltransferase-like domain"/>
    <property type="match status" value="2"/>
</dbReference>
<evidence type="ECO:0000256" key="3">
    <source>
        <dbReference type="ARBA" id="ARBA00022553"/>
    </source>
</evidence>
<gene>
    <name evidence="5" type="ORF">GCM10009431_10420</name>
</gene>
<keyword evidence="2" id="KW-0596">Phosphopantetheine</keyword>
<dbReference type="NCBIfam" id="TIGR01444">
    <property type="entry name" value="fkbM_fam"/>
    <property type="match status" value="1"/>
</dbReference>
<dbReference type="RefSeq" id="WP_343796341.1">
    <property type="nucleotide sequence ID" value="NZ_BAAAGF010000001.1"/>
</dbReference>
<dbReference type="InterPro" id="IPR006162">
    <property type="entry name" value="Ppantetheine_attach_site"/>
</dbReference>
<feature type="domain" description="Carrier" evidence="4">
    <location>
        <begin position="991"/>
        <end position="1066"/>
    </location>
</feature>
<sequence>MKKVKATIQQQGVWFQSNKLSSSVFYNQITSYKFSGNLNLQVFEDTLKSIVENNEILRTNFVLEGNELNQLIHADFDISTYIEVVDLKVLEPYSERVNKAKEIELETSKYSFDLENDRLLKVKILLLKENEFVIIFQRNHIIFDVQSFVIFLERFVFIYNNSIQKITKNLTPLNQYKSYAKEQEIYRKSYEFYTSFNFWKENLKGYQDQITQSISYNVSEGDFEIESVHMDLPEKITHKISTYALKKRVLKSAIYNLAFNVLLNKYFGIDDIVIGNVFGNRRINGKDFSKSLGLYANILLFRNRLDEKQLLSDELVKINSNLLDVYSHGSINNEDIQRELHLTGPVVRFSLNMFKEPNTDLGLEGLNSEYWEEIESSLNHFSQFDLSFNFHEKKDKTQIRALYKKSIFTKAQAIQLQKSFIQLIDIILNDSEQHISGISLLLEKEQNRILEQFNQTEKKLDPIAPISVQIEHVALKYPNKIALSTATQQISYLTLNNFSNKIAHVLRKNEVGLNSLVGIFMERIPEMIYSVLGVLKSGGAYTPIEINQPEARIEKLLQLSGVNHLIVSIRQLNTYYELIKRNRHITHIYCINDDDSQVELSQKQHIIYRGIFNEQSVDNLNVDISLDSIAYVMYTSGSTGVPKGVVINQETVINVLQGVNNRFNVSANEKLLFVTSLGFDLSVYDIFGTLCSGSEIRIASDDENIEPEMLCDIIINEGITIWNSAPPVLQRLIPFIKSNKYELSDSNLRLVMLSGDWIPLQMPKILKMESPGIEVVSLGGATENTIWSHYYVIDSIDESWKSIPYGKPLQNVKCYVLDKNLKVCPIGVQGDLYIGGNCLALGYFNDPVITSQRFIPNPFIPNEIIYNTGDQARWFNDGNLEFLGRNDNQVKIRGHRIELGEIKNQLISHPKIKDVVIKDFGERLDKYINGYYIAEEQVGQEELIQYLASRLPSYMIPSYLIPITSIPLTVNGKIDYKSLPEPNENDVKTGKPISPLEQQISTLFNDVLGKKDLSVNSDFFAFGGHSLKAADLLVKINDTFQVGLKIRDIFSTPTIRGLSSLVDQASKSKISKIPKAQQKPFYHVTPSQKRLYMLCQFDNIGLTYNIPQTILIQGDLNLDRLETSVRKLVERHEPLRTSFRIVDNTPVQKIYDRIEFEIEYEKIDDSELEEHINASIKKFDLSKPGLFRIKVFKLNEHKTVLFFDFHHIIMDGVSLVIFYKELNALYTGHNLDDFEIQSKDFSEWKHDQVGQNRGINQRQYWQERFSDTIETLNLPLDHPRPAIYNFEGTSFSFELEGELYDRIKEYTAKNSVTLFTFLLGAFGILLSKYSRSSDIIIGTVNANRNHKDIMNSLGLFMNILPLRIFPEHDKKISDFFTELKKDILQAFENQDYNLEDIINHLNIQHDMSRNALFDVLFVLQNTESLDEDFLDKQATKLNFEGQYSRYDITLVSEEQEDENRLKFYFEYNTNLFSLTTIQQMSDLYIKVLDQCAKISNSSIGNIELLDNKEKKSLINSLNSPKVEYPHQSLIHTVFEETVIKNPDQIAIYSNTGNISYEELNKKSNQLARYLLTFQLPNESIIALKMDRSIDMIVTILGILKAGYAYLPIGVDYPLKRIRAVIEKSQTKLLITYDKQLTDTQIACITFNDIKFNTYSGENLDLPISPNNLAYTIFTSGSTGTPKGVMVEHTSVINRIHWMQRKYPIDHNDVILQKTTYTFDVSVWELFWWMLSGSSLALLNMGEEKNPAVIAKTIDKYSISVLHFVPSMLQVFLKYLEDYISIHELKSLKYIFASGEELKINHVHSIQNLFKGNSNTNLINLYGPTEATVDVSYFDCPQQKQLKKVPIGKPIDNIELYIMDDDCEILPVGVPGELGISGIGLARGYINDEYLTQEKFVENPYKEGERIYKTGDLARWLPDGNIEFLGRLNNDSQVKIRGFRIELGEVESHLLDLDFISNTVVASVGTDGLSKQLVAYLVLDQKILAELKSDDKIIQEAQKLGIQLKKYPNGMRLFYVNKTETDFMYQEIVENNEYLKHNITLPPQACVIDIGANIGMFTRYINHLYPSAEIYSFEPIKPVFEVLEYNARLTNNNKIKPFNVGIGDEEKVVSFTYYPKNTILSSSFGNIEEETHVVQTFITNSDTHGLSEEQIKNLVQNELVSEQLDCNIKTLSHIIKDNNIDHIHLVKIDVEKGEFEVINGIDEDHWSKIDQLIIEIHDVENRLNKITKLLKDKNFSIVVEQVKELEGTNLYNMYATKVGLDYVKDKVEYKPTSKIQDIADVKESALKHLNLSLPEYMHPQHFVILDELPILSNGKIDRKNLPDPVMEKTEFFPPRNETDTKLVHIWKDSLGVKERDLSIKLDYFKIGGNSLSATLMLLVVAQEFEVSVSLIEFYKSPSLESLSDFIASKINNKNLEDSEFKTIEL</sequence>
<dbReference type="CDD" id="cd19531">
    <property type="entry name" value="LCL_NRPS-like"/>
    <property type="match status" value="1"/>
</dbReference>
<dbReference type="SUPFAM" id="SSF52777">
    <property type="entry name" value="CoA-dependent acyltransferases"/>
    <property type="match status" value="4"/>
</dbReference>
<dbReference type="EMBL" id="BAAAGF010000001">
    <property type="protein sequence ID" value="GAA0740359.1"/>
    <property type="molecule type" value="Genomic_DNA"/>
</dbReference>
<evidence type="ECO:0000256" key="2">
    <source>
        <dbReference type="ARBA" id="ARBA00022450"/>
    </source>
</evidence>
<dbReference type="InterPro" id="IPR036736">
    <property type="entry name" value="ACP-like_sf"/>
</dbReference>
<evidence type="ECO:0000313" key="6">
    <source>
        <dbReference type="Proteomes" id="UP001500736"/>
    </source>
</evidence>
<name>A0ABN1JI59_9FLAO</name>
<dbReference type="PANTHER" id="PTHR45527">
    <property type="entry name" value="NONRIBOSOMAL PEPTIDE SYNTHETASE"/>
    <property type="match status" value="1"/>
</dbReference>
<keyword evidence="3" id="KW-0597">Phosphoprotein</keyword>
<feature type="domain" description="Carrier" evidence="4">
    <location>
        <begin position="2332"/>
        <end position="2409"/>
    </location>
</feature>
<dbReference type="PROSITE" id="PS50075">
    <property type="entry name" value="CARRIER"/>
    <property type="match status" value="2"/>
</dbReference>
<evidence type="ECO:0000259" key="4">
    <source>
        <dbReference type="PROSITE" id="PS50075"/>
    </source>
</evidence>
<dbReference type="NCBIfam" id="NF003417">
    <property type="entry name" value="PRK04813.1"/>
    <property type="match status" value="3"/>
</dbReference>
<comment type="cofactor">
    <cofactor evidence="1">
        <name>pantetheine 4'-phosphate</name>
        <dbReference type="ChEBI" id="CHEBI:47942"/>
    </cofactor>
</comment>
<dbReference type="SUPFAM" id="SSF47336">
    <property type="entry name" value="ACP-like"/>
    <property type="match status" value="2"/>
</dbReference>
<dbReference type="Pfam" id="PF00668">
    <property type="entry name" value="Condensation"/>
    <property type="match status" value="2"/>
</dbReference>
<dbReference type="Gene3D" id="3.30.559.30">
    <property type="entry name" value="Nonribosomal peptide synthetase, condensation domain"/>
    <property type="match status" value="2"/>
</dbReference>
<evidence type="ECO:0000256" key="1">
    <source>
        <dbReference type="ARBA" id="ARBA00001957"/>
    </source>
</evidence>
<dbReference type="InterPro" id="IPR020845">
    <property type="entry name" value="AMP-binding_CS"/>
</dbReference>
<reference evidence="5 6" key="1">
    <citation type="journal article" date="2019" name="Int. J. Syst. Evol. Microbiol.">
        <title>The Global Catalogue of Microorganisms (GCM) 10K type strain sequencing project: providing services to taxonomists for standard genome sequencing and annotation.</title>
        <authorList>
            <consortium name="The Broad Institute Genomics Platform"/>
            <consortium name="The Broad Institute Genome Sequencing Center for Infectious Disease"/>
            <person name="Wu L."/>
            <person name="Ma J."/>
        </authorList>
    </citation>
    <scope>NUCLEOTIDE SEQUENCE [LARGE SCALE GENOMIC DNA]</scope>
    <source>
        <strain evidence="5 6">JCM 15976</strain>
    </source>
</reference>
<dbReference type="InterPro" id="IPR009081">
    <property type="entry name" value="PP-bd_ACP"/>
</dbReference>
<dbReference type="PROSITE" id="PS00455">
    <property type="entry name" value="AMP_BINDING"/>
    <property type="match status" value="1"/>
</dbReference>
<dbReference type="InterPro" id="IPR045851">
    <property type="entry name" value="AMP-bd_C_sf"/>
</dbReference>
<dbReference type="InterPro" id="IPR006342">
    <property type="entry name" value="FkbM_mtfrase"/>
</dbReference>
<dbReference type="Gene3D" id="3.30.300.30">
    <property type="match status" value="2"/>
</dbReference>
<dbReference type="InterPro" id="IPR001242">
    <property type="entry name" value="Condensation_dom"/>
</dbReference>
<dbReference type="Pfam" id="PF05050">
    <property type="entry name" value="Methyltransf_21"/>
    <property type="match status" value="1"/>
</dbReference>
<protein>
    <recommendedName>
        <fullName evidence="4">Carrier domain-containing protein</fullName>
    </recommendedName>
</protein>
<organism evidence="5 6">
    <name type="scientific">Gaetbulibacter jejuensis</name>
    <dbReference type="NCBI Taxonomy" id="584607"/>
    <lineage>
        <taxon>Bacteria</taxon>
        <taxon>Pseudomonadati</taxon>
        <taxon>Bacteroidota</taxon>
        <taxon>Flavobacteriia</taxon>
        <taxon>Flavobacteriales</taxon>
        <taxon>Flavobacteriaceae</taxon>
        <taxon>Gaetbulibacter</taxon>
    </lineage>
</organism>
<dbReference type="Pfam" id="PF00501">
    <property type="entry name" value="AMP-binding"/>
    <property type="match status" value="2"/>
</dbReference>
<dbReference type="Gene3D" id="2.30.38.10">
    <property type="entry name" value="Luciferase, Domain 3"/>
    <property type="match status" value="2"/>
</dbReference>
<keyword evidence="6" id="KW-1185">Reference proteome</keyword>
<dbReference type="Gene3D" id="1.10.1200.10">
    <property type="entry name" value="ACP-like"/>
    <property type="match status" value="2"/>
</dbReference>
<dbReference type="SUPFAM" id="SSF56801">
    <property type="entry name" value="Acetyl-CoA synthetase-like"/>
    <property type="match status" value="2"/>
</dbReference>
<dbReference type="NCBIfam" id="TIGR01733">
    <property type="entry name" value="AA-adenyl-dom"/>
    <property type="match status" value="2"/>
</dbReference>
<proteinExistence type="predicted"/>
<dbReference type="Proteomes" id="UP001500736">
    <property type="component" value="Unassembled WGS sequence"/>
</dbReference>
<dbReference type="Gene3D" id="3.40.50.980">
    <property type="match status" value="4"/>
</dbReference>
<dbReference type="SUPFAM" id="SSF53335">
    <property type="entry name" value="S-adenosyl-L-methionine-dependent methyltransferases"/>
    <property type="match status" value="1"/>
</dbReference>
<dbReference type="Pfam" id="PF00550">
    <property type="entry name" value="PP-binding"/>
    <property type="match status" value="2"/>
</dbReference>
<evidence type="ECO:0000313" key="5">
    <source>
        <dbReference type="EMBL" id="GAA0740359.1"/>
    </source>
</evidence>
<dbReference type="InterPro" id="IPR000873">
    <property type="entry name" value="AMP-dep_synth/lig_dom"/>
</dbReference>
<dbReference type="Gene3D" id="3.40.50.150">
    <property type="entry name" value="Vaccinia Virus protein VP39"/>
    <property type="match status" value="1"/>
</dbReference>
<comment type="caution">
    <text evidence="5">The sequence shown here is derived from an EMBL/GenBank/DDBJ whole genome shotgun (WGS) entry which is preliminary data.</text>
</comment>
<dbReference type="PROSITE" id="PS00012">
    <property type="entry name" value="PHOSPHOPANTETHEINE"/>
    <property type="match status" value="1"/>
</dbReference>
<dbReference type="CDD" id="cd05930">
    <property type="entry name" value="A_NRPS"/>
    <property type="match status" value="1"/>
</dbReference>
<dbReference type="InterPro" id="IPR029063">
    <property type="entry name" value="SAM-dependent_MTases_sf"/>
</dbReference>
<dbReference type="InterPro" id="IPR010071">
    <property type="entry name" value="AA_adenyl_dom"/>
</dbReference>
<dbReference type="InterPro" id="IPR023213">
    <property type="entry name" value="CAT-like_dom_sf"/>
</dbReference>